<organism evidence="2 3">
    <name type="scientific">Phytophthora cactorum</name>
    <dbReference type="NCBI Taxonomy" id="29920"/>
    <lineage>
        <taxon>Eukaryota</taxon>
        <taxon>Sar</taxon>
        <taxon>Stramenopiles</taxon>
        <taxon>Oomycota</taxon>
        <taxon>Peronosporomycetes</taxon>
        <taxon>Peronosporales</taxon>
        <taxon>Peronosporaceae</taxon>
        <taxon>Phytophthora</taxon>
    </lineage>
</organism>
<evidence type="ECO:0000313" key="3">
    <source>
        <dbReference type="Proteomes" id="UP000736787"/>
    </source>
</evidence>
<reference evidence="2" key="1">
    <citation type="submission" date="2018-10" db="EMBL/GenBank/DDBJ databases">
        <title>Effector identification in a new, highly contiguous assembly of the strawberry crown rot pathogen Phytophthora cactorum.</title>
        <authorList>
            <person name="Armitage A.D."/>
            <person name="Nellist C.F."/>
            <person name="Bates H."/>
            <person name="Vickerstaff R.J."/>
            <person name="Harrison R.J."/>
        </authorList>
    </citation>
    <scope>NUCLEOTIDE SEQUENCE</scope>
    <source>
        <strain evidence="2">4040</strain>
    </source>
</reference>
<feature type="region of interest" description="Disordered" evidence="1">
    <location>
        <begin position="59"/>
        <end position="83"/>
    </location>
</feature>
<proteinExistence type="predicted"/>
<feature type="compositionally biased region" description="Pro residues" evidence="1">
    <location>
        <begin position="63"/>
        <end position="78"/>
    </location>
</feature>
<sequence length="113" mass="12281">MGDPTSPAYANHNRAQETASALLYGVTTRRGATATAQRVRTRAAARAPTFNIADWASRTLIKPPEPPPANFNPSPAPQPRDAAAAQDFVQRRESVVRYLRDAIAAAVDRQKEL</sequence>
<dbReference type="Proteomes" id="UP000736787">
    <property type="component" value="Unassembled WGS sequence"/>
</dbReference>
<accession>A0A8T1D3A6</accession>
<evidence type="ECO:0000313" key="2">
    <source>
        <dbReference type="EMBL" id="KAG2932684.1"/>
    </source>
</evidence>
<protein>
    <submittedName>
        <fullName evidence="2">Uncharacterized protein</fullName>
    </submittedName>
</protein>
<name>A0A8T1D3A6_9STRA</name>
<evidence type="ECO:0000256" key="1">
    <source>
        <dbReference type="SAM" id="MobiDB-lite"/>
    </source>
</evidence>
<comment type="caution">
    <text evidence="2">The sequence shown here is derived from an EMBL/GenBank/DDBJ whole genome shotgun (WGS) entry which is preliminary data.</text>
</comment>
<dbReference type="AlphaFoldDB" id="A0A8T1D3A6"/>
<dbReference type="EMBL" id="RCMK01000375">
    <property type="protein sequence ID" value="KAG2932684.1"/>
    <property type="molecule type" value="Genomic_DNA"/>
</dbReference>
<gene>
    <name evidence="2" type="ORF">PC117_g13076</name>
</gene>